<keyword evidence="3" id="KW-1185">Reference proteome</keyword>
<feature type="transmembrane region" description="Helical" evidence="1">
    <location>
        <begin position="147"/>
        <end position="170"/>
    </location>
</feature>
<gene>
    <name evidence="2" type="ORF">GCM10009824_26620</name>
</gene>
<dbReference type="Proteomes" id="UP001500166">
    <property type="component" value="Unassembled WGS sequence"/>
</dbReference>
<comment type="caution">
    <text evidence="2">The sequence shown here is derived from an EMBL/GenBank/DDBJ whole genome shotgun (WGS) entry which is preliminary data.</text>
</comment>
<feature type="transmembrane region" description="Helical" evidence="1">
    <location>
        <begin position="40"/>
        <end position="65"/>
    </location>
</feature>
<evidence type="ECO:0000313" key="2">
    <source>
        <dbReference type="EMBL" id="GAA2123091.1"/>
    </source>
</evidence>
<feature type="transmembrane region" description="Helical" evidence="1">
    <location>
        <begin position="182"/>
        <end position="210"/>
    </location>
</feature>
<dbReference type="RefSeq" id="WP_344225470.1">
    <property type="nucleotide sequence ID" value="NZ_BAAAQA010000033.1"/>
</dbReference>
<sequence>METVGVLTVLALVDSTSFGTLLIPIWLLMAPGRLKLGRLLVYLATVVTAYFAIGVVIMLGATAFLDVFGEALETRTAYIIQLVLGIGLVILSYVMDPGTKRAKRRAAERAAAGDAASSPGGRISRWRARILGADGAPTDARAGAGSLAALIGLALVGVSLEVATMVPYLAGIGIISSTSPSLAISLLMLAGYCLVMIAPAVILTLGRLVARNALERPLSALDRWLTKNARSTTAWIIGIVGVLLAINAFGVLQSM</sequence>
<feature type="transmembrane region" description="Helical" evidence="1">
    <location>
        <begin position="231"/>
        <end position="252"/>
    </location>
</feature>
<proteinExistence type="predicted"/>
<name>A0ABP5JUU7_9MICC</name>
<keyword evidence="1" id="KW-0812">Transmembrane</keyword>
<feature type="transmembrane region" description="Helical" evidence="1">
    <location>
        <begin position="6"/>
        <end position="28"/>
    </location>
</feature>
<dbReference type="InterPro" id="IPR021315">
    <property type="entry name" value="Gap/Sap"/>
</dbReference>
<evidence type="ECO:0000313" key="3">
    <source>
        <dbReference type="Proteomes" id="UP001500166"/>
    </source>
</evidence>
<dbReference type="EMBL" id="BAAAQA010000033">
    <property type="protein sequence ID" value="GAA2123091.1"/>
    <property type="molecule type" value="Genomic_DNA"/>
</dbReference>
<feature type="transmembrane region" description="Helical" evidence="1">
    <location>
        <begin position="77"/>
        <end position="95"/>
    </location>
</feature>
<keyword evidence="1" id="KW-1133">Transmembrane helix</keyword>
<dbReference type="Pfam" id="PF11139">
    <property type="entry name" value="SfLAP"/>
    <property type="match status" value="1"/>
</dbReference>
<organism evidence="2 3">
    <name type="scientific">Kocuria atrinae</name>
    <dbReference type="NCBI Taxonomy" id="592377"/>
    <lineage>
        <taxon>Bacteria</taxon>
        <taxon>Bacillati</taxon>
        <taxon>Actinomycetota</taxon>
        <taxon>Actinomycetes</taxon>
        <taxon>Micrococcales</taxon>
        <taxon>Micrococcaceae</taxon>
        <taxon>Kocuria</taxon>
    </lineage>
</organism>
<evidence type="ECO:0000256" key="1">
    <source>
        <dbReference type="SAM" id="Phobius"/>
    </source>
</evidence>
<reference evidence="3" key="1">
    <citation type="journal article" date="2019" name="Int. J. Syst. Evol. Microbiol.">
        <title>The Global Catalogue of Microorganisms (GCM) 10K type strain sequencing project: providing services to taxonomists for standard genome sequencing and annotation.</title>
        <authorList>
            <consortium name="The Broad Institute Genomics Platform"/>
            <consortium name="The Broad Institute Genome Sequencing Center for Infectious Disease"/>
            <person name="Wu L."/>
            <person name="Ma J."/>
        </authorList>
    </citation>
    <scope>NUCLEOTIDE SEQUENCE [LARGE SCALE GENOMIC DNA]</scope>
    <source>
        <strain evidence="3">JCM 15914</strain>
    </source>
</reference>
<keyword evidence="1" id="KW-0472">Membrane</keyword>
<accession>A0ABP5JUU7</accession>
<protein>
    <submittedName>
        <fullName evidence="2">GAP family protein</fullName>
    </submittedName>
</protein>